<dbReference type="SUPFAM" id="SSF50978">
    <property type="entry name" value="WD40 repeat-like"/>
    <property type="match status" value="1"/>
</dbReference>
<reference evidence="4 5" key="1">
    <citation type="submission" date="2014-04" db="EMBL/GenBank/DDBJ databases">
        <authorList>
            <consortium name="DOE Joint Genome Institute"/>
            <person name="Kuo A."/>
            <person name="Ruytinx J."/>
            <person name="Rineau F."/>
            <person name="Colpaert J."/>
            <person name="Kohler A."/>
            <person name="Nagy L.G."/>
            <person name="Floudas D."/>
            <person name="Copeland A."/>
            <person name="Barry K.W."/>
            <person name="Cichocki N."/>
            <person name="Veneault-Fourrey C."/>
            <person name="LaButti K."/>
            <person name="Lindquist E.A."/>
            <person name="Lipzen A."/>
            <person name="Lundell T."/>
            <person name="Morin E."/>
            <person name="Murat C."/>
            <person name="Sun H."/>
            <person name="Tunlid A."/>
            <person name="Henrissat B."/>
            <person name="Grigoriev I.V."/>
            <person name="Hibbett D.S."/>
            <person name="Martin F."/>
            <person name="Nordberg H.P."/>
            <person name="Cantor M.N."/>
            <person name="Hua S.X."/>
        </authorList>
    </citation>
    <scope>NUCLEOTIDE SEQUENCE [LARGE SCALE GENOMIC DNA]</scope>
    <source>
        <strain evidence="4 5">UH-Slu-Lm8-n1</strain>
    </source>
</reference>
<dbReference type="PANTHER" id="PTHR19857:SF8">
    <property type="entry name" value="ANGIO-ASSOCIATED MIGRATORY CELL PROTEIN"/>
    <property type="match status" value="1"/>
</dbReference>
<gene>
    <name evidence="4" type="ORF">CY34DRAFT_39763</name>
</gene>
<reference evidence="5" key="2">
    <citation type="submission" date="2015-01" db="EMBL/GenBank/DDBJ databases">
        <title>Evolutionary Origins and Diversification of the Mycorrhizal Mutualists.</title>
        <authorList>
            <consortium name="DOE Joint Genome Institute"/>
            <consortium name="Mycorrhizal Genomics Consortium"/>
            <person name="Kohler A."/>
            <person name="Kuo A."/>
            <person name="Nagy L.G."/>
            <person name="Floudas D."/>
            <person name="Copeland A."/>
            <person name="Barry K.W."/>
            <person name="Cichocki N."/>
            <person name="Veneault-Fourrey C."/>
            <person name="LaButti K."/>
            <person name="Lindquist E.A."/>
            <person name="Lipzen A."/>
            <person name="Lundell T."/>
            <person name="Morin E."/>
            <person name="Murat C."/>
            <person name="Riley R."/>
            <person name="Ohm R."/>
            <person name="Sun H."/>
            <person name="Tunlid A."/>
            <person name="Henrissat B."/>
            <person name="Grigoriev I.V."/>
            <person name="Hibbett D.S."/>
            <person name="Martin F."/>
        </authorList>
    </citation>
    <scope>NUCLEOTIDE SEQUENCE [LARGE SCALE GENOMIC DNA]</scope>
    <source>
        <strain evidence="5">UH-Slu-Lm8-n1</strain>
    </source>
</reference>
<dbReference type="PROSITE" id="PS50082">
    <property type="entry name" value="WD_REPEATS_2"/>
    <property type="match status" value="1"/>
</dbReference>
<name>A0A0D0A0D8_9AGAM</name>
<keyword evidence="2" id="KW-0677">Repeat</keyword>
<dbReference type="PANTHER" id="PTHR19857">
    <property type="entry name" value="MITOCHONDRIAL DIVISION PROTEIN 1-RELATED"/>
    <property type="match status" value="1"/>
</dbReference>
<dbReference type="InterPro" id="IPR001680">
    <property type="entry name" value="WD40_rpt"/>
</dbReference>
<accession>A0A0D0A0D8</accession>
<evidence type="ECO:0000313" key="5">
    <source>
        <dbReference type="Proteomes" id="UP000054485"/>
    </source>
</evidence>
<dbReference type="InterPro" id="IPR036322">
    <property type="entry name" value="WD40_repeat_dom_sf"/>
</dbReference>
<keyword evidence="5" id="KW-1185">Reference proteome</keyword>
<organism evidence="4 5">
    <name type="scientific">Suillus luteus UH-Slu-Lm8-n1</name>
    <dbReference type="NCBI Taxonomy" id="930992"/>
    <lineage>
        <taxon>Eukaryota</taxon>
        <taxon>Fungi</taxon>
        <taxon>Dikarya</taxon>
        <taxon>Basidiomycota</taxon>
        <taxon>Agaricomycotina</taxon>
        <taxon>Agaricomycetes</taxon>
        <taxon>Agaricomycetidae</taxon>
        <taxon>Boletales</taxon>
        <taxon>Suillineae</taxon>
        <taxon>Suillaceae</taxon>
        <taxon>Suillus</taxon>
    </lineage>
</organism>
<evidence type="ECO:0008006" key="6">
    <source>
        <dbReference type="Google" id="ProtNLM"/>
    </source>
</evidence>
<dbReference type="HOGENOM" id="CLU_2564813_0_0_1"/>
<protein>
    <recommendedName>
        <fullName evidence="6">Anaphase-promoting complex subunit 4 WD40 domain-containing protein</fullName>
    </recommendedName>
</protein>
<evidence type="ECO:0000256" key="1">
    <source>
        <dbReference type="ARBA" id="ARBA00022574"/>
    </source>
</evidence>
<evidence type="ECO:0000256" key="3">
    <source>
        <dbReference type="PROSITE-ProRule" id="PRU00221"/>
    </source>
</evidence>
<feature type="non-terminal residue" evidence="4">
    <location>
        <position position="82"/>
    </location>
</feature>
<dbReference type="Proteomes" id="UP000054485">
    <property type="component" value="Unassembled WGS sequence"/>
</dbReference>
<dbReference type="EMBL" id="KN836787">
    <property type="protein sequence ID" value="KIK31644.1"/>
    <property type="molecule type" value="Genomic_DNA"/>
</dbReference>
<evidence type="ECO:0000313" key="4">
    <source>
        <dbReference type="EMBL" id="KIK31644.1"/>
    </source>
</evidence>
<dbReference type="InterPro" id="IPR051179">
    <property type="entry name" value="WD_repeat_multifunction"/>
</dbReference>
<sequence>MPLQYFEKWVHNHHTDSVDCIGFSQDGVFLASGSMDGTIIICDAASGTALHIIHCRSGVLALKWAPVRLHEVWCGLGDGRLL</sequence>
<dbReference type="InterPro" id="IPR015943">
    <property type="entry name" value="WD40/YVTN_repeat-like_dom_sf"/>
</dbReference>
<feature type="repeat" description="WD" evidence="3">
    <location>
        <begin position="11"/>
        <end position="52"/>
    </location>
</feature>
<proteinExistence type="predicted"/>
<keyword evidence="1 3" id="KW-0853">WD repeat</keyword>
<dbReference type="Pfam" id="PF00400">
    <property type="entry name" value="WD40"/>
    <property type="match status" value="1"/>
</dbReference>
<evidence type="ECO:0000256" key="2">
    <source>
        <dbReference type="ARBA" id="ARBA00022737"/>
    </source>
</evidence>
<dbReference type="InParanoid" id="A0A0D0A0D8"/>
<dbReference type="Gene3D" id="2.130.10.10">
    <property type="entry name" value="YVTN repeat-like/Quinoprotein amine dehydrogenase"/>
    <property type="match status" value="1"/>
</dbReference>
<dbReference type="OrthoDB" id="2602226at2759"/>
<dbReference type="AlphaFoldDB" id="A0A0D0A0D8"/>
<dbReference type="SMART" id="SM00320">
    <property type="entry name" value="WD40"/>
    <property type="match status" value="1"/>
</dbReference>